<dbReference type="AlphaFoldDB" id="A0A1Y5S8N5"/>
<feature type="transmembrane region" description="Helical" evidence="1">
    <location>
        <begin position="33"/>
        <end position="51"/>
    </location>
</feature>
<keyword evidence="1" id="KW-0472">Membrane</keyword>
<name>A0A1Y5S8N5_9RHOB</name>
<reference evidence="2 3" key="1">
    <citation type="submission" date="2017-03" db="EMBL/GenBank/DDBJ databases">
        <authorList>
            <person name="Afonso C.L."/>
            <person name="Miller P.J."/>
            <person name="Scott M.A."/>
            <person name="Spackman E."/>
            <person name="Goraichik I."/>
            <person name="Dimitrov K.M."/>
            <person name="Suarez D.L."/>
            <person name="Swayne D.E."/>
        </authorList>
    </citation>
    <scope>NUCLEOTIDE SEQUENCE [LARGE SCALE GENOMIC DNA]</scope>
    <source>
        <strain evidence="2 3">CECT 8620</strain>
    </source>
</reference>
<accession>A0A1Y5S8N5</accession>
<dbReference type="Pfam" id="PF10003">
    <property type="entry name" value="DUF2244"/>
    <property type="match status" value="1"/>
</dbReference>
<protein>
    <recommendedName>
        <fullName evidence="4">Integral membrane protein (DUF2244)</fullName>
    </recommendedName>
</protein>
<proteinExistence type="predicted"/>
<dbReference type="OrthoDB" id="9808190at2"/>
<evidence type="ECO:0000313" key="2">
    <source>
        <dbReference type="EMBL" id="SLN34992.1"/>
    </source>
</evidence>
<sequence>MPYRWTPDHSHTPTQGAPLRLDLWPHRSLSPRGFSWVIGVAFGLALVPLVPFIGTSAFWVILPLMMASIAALWIAIRASDRDHLREVMTITPQQITLIHTDANRREHRWNATPYWVRITLHRGNKPVEAYLTLKGEGRTVELGAFLSPDERRALRDDLAYVLGRIT</sequence>
<evidence type="ECO:0000313" key="3">
    <source>
        <dbReference type="Proteomes" id="UP000193862"/>
    </source>
</evidence>
<dbReference type="RefSeq" id="WP_085836158.1">
    <property type="nucleotide sequence ID" value="NZ_FWFS01000004.1"/>
</dbReference>
<gene>
    <name evidence="2" type="ORF">AQS8620_01179</name>
</gene>
<keyword evidence="1" id="KW-0812">Transmembrane</keyword>
<keyword evidence="1" id="KW-1133">Transmembrane helix</keyword>
<dbReference type="EMBL" id="FWFS01000004">
    <property type="protein sequence ID" value="SLN34992.1"/>
    <property type="molecule type" value="Genomic_DNA"/>
</dbReference>
<feature type="transmembrane region" description="Helical" evidence="1">
    <location>
        <begin position="57"/>
        <end position="76"/>
    </location>
</feature>
<keyword evidence="3" id="KW-1185">Reference proteome</keyword>
<evidence type="ECO:0000256" key="1">
    <source>
        <dbReference type="SAM" id="Phobius"/>
    </source>
</evidence>
<dbReference type="Proteomes" id="UP000193862">
    <property type="component" value="Unassembled WGS sequence"/>
</dbReference>
<dbReference type="InterPro" id="IPR019253">
    <property type="entry name" value="DUF2244_TM"/>
</dbReference>
<evidence type="ECO:0008006" key="4">
    <source>
        <dbReference type="Google" id="ProtNLM"/>
    </source>
</evidence>
<organism evidence="2 3">
    <name type="scientific">Aquimixticola soesokkakensis</name>
    <dbReference type="NCBI Taxonomy" id="1519096"/>
    <lineage>
        <taxon>Bacteria</taxon>
        <taxon>Pseudomonadati</taxon>
        <taxon>Pseudomonadota</taxon>
        <taxon>Alphaproteobacteria</taxon>
        <taxon>Rhodobacterales</taxon>
        <taxon>Paracoccaceae</taxon>
        <taxon>Aquimixticola</taxon>
    </lineage>
</organism>